<gene>
    <name evidence="2" type="ORF">ABCS64_00005</name>
</gene>
<accession>A0ABV4UBA8</accession>
<keyword evidence="3" id="KW-1185">Reference proteome</keyword>
<dbReference type="RefSeq" id="WP_418889897.1">
    <property type="nucleotide sequence ID" value="NZ_JBEUWX010000001.1"/>
</dbReference>
<reference evidence="3" key="1">
    <citation type="submission" date="2024-06" db="EMBL/GenBank/DDBJ databases">
        <title>Radixoralia hellwigii gen. nov., sp nov., isolated from a root canal in the human oral cavity.</title>
        <authorList>
            <person name="Bartsch S."/>
            <person name="Wittmer A."/>
            <person name="Schulz A.-K."/>
            <person name="Neumann-Schaal M."/>
            <person name="Wolf J."/>
            <person name="Gronow S."/>
            <person name="Tennert C."/>
            <person name="Haecker G."/>
            <person name="Cieplik F."/>
            <person name="Al-Ahmad A."/>
        </authorList>
    </citation>
    <scope>NUCLEOTIDE SEQUENCE [LARGE SCALE GENOMIC DNA]</scope>
    <source>
        <strain evidence="3">Wk13</strain>
    </source>
</reference>
<evidence type="ECO:0000313" key="3">
    <source>
        <dbReference type="Proteomes" id="UP001574673"/>
    </source>
</evidence>
<dbReference type="Pfam" id="PF18810">
    <property type="entry name" value="PBECR2"/>
    <property type="match status" value="1"/>
</dbReference>
<proteinExistence type="predicted"/>
<feature type="domain" description="Phage-Barnase-EndoU-ColicinE5/D-RelE like nuclease 2" evidence="1">
    <location>
        <begin position="3"/>
        <end position="65"/>
    </location>
</feature>
<feature type="non-terminal residue" evidence="2">
    <location>
        <position position="122"/>
    </location>
</feature>
<dbReference type="EMBL" id="JBEUWX010000001">
    <property type="protein sequence ID" value="MFA9948721.1"/>
    <property type="molecule type" value="Genomic_DNA"/>
</dbReference>
<comment type="caution">
    <text evidence="2">The sequence shown here is derived from an EMBL/GenBank/DDBJ whole genome shotgun (WGS) entry which is preliminary data.</text>
</comment>
<dbReference type="Proteomes" id="UP001574673">
    <property type="component" value="Unassembled WGS sequence"/>
</dbReference>
<name>A0ABV4UBA8_9RHOO</name>
<dbReference type="InterPro" id="IPR041110">
    <property type="entry name" value="PBECR2"/>
</dbReference>
<sequence length="122" mass="14416">MLLKRRYIKSWVIGEGDDTQYGLSVFEAGKGEWSGSTVMAVKPNRLHEQRRKYIEDQREGFLLYRRRPESGRSVRAIKNPSADSPGFTVRLLWTLQVRERLYGRNQLNHSIGNHVWQPLRYR</sequence>
<evidence type="ECO:0000313" key="2">
    <source>
        <dbReference type="EMBL" id="MFA9948721.1"/>
    </source>
</evidence>
<protein>
    <submittedName>
        <fullName evidence="2">PBECR2 nuclease fold domain-containing protein</fullName>
    </submittedName>
</protein>
<evidence type="ECO:0000259" key="1">
    <source>
        <dbReference type="Pfam" id="PF18810"/>
    </source>
</evidence>
<organism evidence="2 3">
    <name type="scientific">Dentiradicibacter hellwigii</name>
    <dbReference type="NCBI Taxonomy" id="3149053"/>
    <lineage>
        <taxon>Bacteria</taxon>
        <taxon>Pseudomonadati</taxon>
        <taxon>Pseudomonadota</taxon>
        <taxon>Betaproteobacteria</taxon>
        <taxon>Rhodocyclales</taxon>
        <taxon>Rhodocyclaceae</taxon>
        <taxon>Dentiradicibacter</taxon>
    </lineage>
</organism>